<evidence type="ECO:0000313" key="3">
    <source>
        <dbReference type="EMBL" id="MFC5467211.1"/>
    </source>
</evidence>
<dbReference type="PROSITE" id="PS51272">
    <property type="entry name" value="SLH"/>
    <property type="match status" value="1"/>
</dbReference>
<dbReference type="InterPro" id="IPR001119">
    <property type="entry name" value="SLH_dom"/>
</dbReference>
<proteinExistence type="predicted"/>
<comment type="caution">
    <text evidence="3">The sequence shown here is derived from an EMBL/GenBank/DDBJ whole genome shotgun (WGS) entry which is preliminary data.</text>
</comment>
<dbReference type="Pfam" id="PF14343">
    <property type="entry name" value="PrcB_C"/>
    <property type="match status" value="1"/>
</dbReference>
<organism evidence="3 4">
    <name type="scientific">Cohnella suwonensis</name>
    <dbReference type="NCBI Taxonomy" id="696072"/>
    <lineage>
        <taxon>Bacteria</taxon>
        <taxon>Bacillati</taxon>
        <taxon>Bacillota</taxon>
        <taxon>Bacilli</taxon>
        <taxon>Bacillales</taxon>
        <taxon>Paenibacillaceae</taxon>
        <taxon>Cohnella</taxon>
    </lineage>
</organism>
<keyword evidence="1" id="KW-0732">Signal</keyword>
<name>A0ABW0LR97_9BACL</name>
<keyword evidence="4" id="KW-1185">Reference proteome</keyword>
<protein>
    <submittedName>
        <fullName evidence="3">S-layer homology domain-containing protein</fullName>
    </submittedName>
</protein>
<dbReference type="Pfam" id="PF00395">
    <property type="entry name" value="SLH"/>
    <property type="match status" value="1"/>
</dbReference>
<reference evidence="4" key="1">
    <citation type="journal article" date="2019" name="Int. J. Syst. Evol. Microbiol.">
        <title>The Global Catalogue of Microorganisms (GCM) 10K type strain sequencing project: providing services to taxonomists for standard genome sequencing and annotation.</title>
        <authorList>
            <consortium name="The Broad Institute Genomics Platform"/>
            <consortium name="The Broad Institute Genome Sequencing Center for Infectious Disease"/>
            <person name="Wu L."/>
            <person name="Ma J."/>
        </authorList>
    </citation>
    <scope>NUCLEOTIDE SEQUENCE [LARGE SCALE GENOMIC DNA]</scope>
    <source>
        <strain evidence="4">CCUG 57113</strain>
    </source>
</reference>
<feature type="domain" description="SLH" evidence="2">
    <location>
        <begin position="134"/>
        <end position="197"/>
    </location>
</feature>
<sequence>MKTKRKLPMAILSLVVAFCLTLSGSAFASNSSAKHGNDDSKATIDAATAVTMIVKGLGLNIDDIRFFKEPKASDYFTKVKDNAPYAGDFIIAQHNGLGLPKDIDPAAKVTREQFSVWLYGALSHKGDYAWIEIFAIIKDAKLISKTSMDAIQKLLIAKIVTLDGKGYFYPKSKVTVAQAKTMIARTAAFIQNTKPIPQPEPPVLFDPQLTTEKETDAVTKVTLSVQAPHAGYGVVITGIKFDGGTAYIQYKAVQPDPDKIYAQVITELKVVTYVASSYKVALEPQLVVDPGPNGSTGFPIYSDAAPASR</sequence>
<feature type="chain" id="PRO_5047540076" evidence="1">
    <location>
        <begin position="29"/>
        <end position="309"/>
    </location>
</feature>
<dbReference type="Proteomes" id="UP001596105">
    <property type="component" value="Unassembled WGS sequence"/>
</dbReference>
<evidence type="ECO:0000256" key="1">
    <source>
        <dbReference type="SAM" id="SignalP"/>
    </source>
</evidence>
<evidence type="ECO:0000259" key="2">
    <source>
        <dbReference type="PROSITE" id="PS51272"/>
    </source>
</evidence>
<dbReference type="InterPro" id="IPR025748">
    <property type="entry name" value="PrcB_C_dom"/>
</dbReference>
<feature type="signal peptide" evidence="1">
    <location>
        <begin position="1"/>
        <end position="28"/>
    </location>
</feature>
<dbReference type="EMBL" id="JBHSMH010000001">
    <property type="protein sequence ID" value="MFC5467211.1"/>
    <property type="molecule type" value="Genomic_DNA"/>
</dbReference>
<accession>A0ABW0LR97</accession>
<dbReference type="RefSeq" id="WP_209747669.1">
    <property type="nucleotide sequence ID" value="NZ_JBHSMH010000001.1"/>
</dbReference>
<gene>
    <name evidence="3" type="ORF">ACFPPD_00665</name>
</gene>
<evidence type="ECO:0000313" key="4">
    <source>
        <dbReference type="Proteomes" id="UP001596105"/>
    </source>
</evidence>